<reference evidence="1" key="1">
    <citation type="journal article" date="2022" name="bioRxiv">
        <title>Sequencing and chromosome-scale assembly of the giantPleurodeles waltlgenome.</title>
        <authorList>
            <person name="Brown T."/>
            <person name="Elewa A."/>
            <person name="Iarovenko S."/>
            <person name="Subramanian E."/>
            <person name="Araus A.J."/>
            <person name="Petzold A."/>
            <person name="Susuki M."/>
            <person name="Suzuki K.-i.T."/>
            <person name="Hayashi T."/>
            <person name="Toyoda A."/>
            <person name="Oliveira C."/>
            <person name="Osipova E."/>
            <person name="Leigh N.D."/>
            <person name="Simon A."/>
            <person name="Yun M.H."/>
        </authorList>
    </citation>
    <scope>NUCLEOTIDE SEQUENCE</scope>
    <source>
        <strain evidence="1">20211129_DDA</strain>
        <tissue evidence="1">Liver</tissue>
    </source>
</reference>
<dbReference type="Proteomes" id="UP001066276">
    <property type="component" value="Chromosome 10"/>
</dbReference>
<evidence type="ECO:0008006" key="3">
    <source>
        <dbReference type="Google" id="ProtNLM"/>
    </source>
</evidence>
<accession>A0AAV7M2V2</accession>
<evidence type="ECO:0000313" key="1">
    <source>
        <dbReference type="EMBL" id="KAJ1096183.1"/>
    </source>
</evidence>
<proteinExistence type="predicted"/>
<organism evidence="1 2">
    <name type="scientific">Pleurodeles waltl</name>
    <name type="common">Iberian ribbed newt</name>
    <dbReference type="NCBI Taxonomy" id="8319"/>
    <lineage>
        <taxon>Eukaryota</taxon>
        <taxon>Metazoa</taxon>
        <taxon>Chordata</taxon>
        <taxon>Craniata</taxon>
        <taxon>Vertebrata</taxon>
        <taxon>Euteleostomi</taxon>
        <taxon>Amphibia</taxon>
        <taxon>Batrachia</taxon>
        <taxon>Caudata</taxon>
        <taxon>Salamandroidea</taxon>
        <taxon>Salamandridae</taxon>
        <taxon>Pleurodelinae</taxon>
        <taxon>Pleurodeles</taxon>
    </lineage>
</organism>
<dbReference type="EMBL" id="JANPWB010000014">
    <property type="protein sequence ID" value="KAJ1096183.1"/>
    <property type="molecule type" value="Genomic_DNA"/>
</dbReference>
<evidence type="ECO:0000313" key="2">
    <source>
        <dbReference type="Proteomes" id="UP001066276"/>
    </source>
</evidence>
<gene>
    <name evidence="1" type="ORF">NDU88_001327</name>
</gene>
<protein>
    <recommendedName>
        <fullName evidence="3">RES domain-containing protein</fullName>
    </recommendedName>
</protein>
<keyword evidence="2" id="KW-1185">Reference proteome</keyword>
<sequence length="80" mass="9191">MRRLSHAKNPPGDAPEISRAVWRSGEFRAGVYAPRNREGRVSVLYTSEEPRRWIRGSTDRTACPEKMLSVRCADYIYVHA</sequence>
<name>A0AAV7M2V2_PLEWA</name>
<comment type="caution">
    <text evidence="1">The sequence shown here is derived from an EMBL/GenBank/DDBJ whole genome shotgun (WGS) entry which is preliminary data.</text>
</comment>
<dbReference type="AlphaFoldDB" id="A0AAV7M2V2"/>